<dbReference type="RefSeq" id="WP_184339101.1">
    <property type="nucleotide sequence ID" value="NZ_JACHIG010000003.1"/>
</dbReference>
<reference evidence="3 4" key="1">
    <citation type="submission" date="2020-08" db="EMBL/GenBank/DDBJ databases">
        <title>Genomic Encyclopedia of Type Strains, Phase IV (KMG-IV): sequencing the most valuable type-strain genomes for metagenomic binning, comparative biology and taxonomic classification.</title>
        <authorList>
            <person name="Goeker M."/>
        </authorList>
    </citation>
    <scope>NUCLEOTIDE SEQUENCE [LARGE SCALE GENOMIC DNA]</scope>
    <source>
        <strain evidence="3 4">DSM 12252</strain>
    </source>
</reference>
<feature type="domain" description="ThuA-like" evidence="2">
    <location>
        <begin position="28"/>
        <end position="247"/>
    </location>
</feature>
<evidence type="ECO:0000256" key="1">
    <source>
        <dbReference type="SAM" id="SignalP"/>
    </source>
</evidence>
<dbReference type="AlphaFoldDB" id="A0A7W8DJJ9"/>
<dbReference type="GO" id="GO:0016740">
    <property type="term" value="F:transferase activity"/>
    <property type="evidence" value="ECO:0007669"/>
    <property type="project" value="UniProtKB-KW"/>
</dbReference>
<dbReference type="Pfam" id="PF06283">
    <property type="entry name" value="ThuA"/>
    <property type="match status" value="1"/>
</dbReference>
<name>A0A7W8DJJ9_9BACT</name>
<dbReference type="SUPFAM" id="SSF52317">
    <property type="entry name" value="Class I glutamine amidotransferase-like"/>
    <property type="match status" value="1"/>
</dbReference>
<accession>A0A7W8DJJ9</accession>
<evidence type="ECO:0000313" key="4">
    <source>
        <dbReference type="Proteomes" id="UP000590740"/>
    </source>
</evidence>
<sequence>MRPLLVSLLSLACLFAVAATNEPAKPIKVLMITGGCCHDYENQKLILSEGLSARANVEFTIVHEEGPEGKKDKTHKISIYEKENWADGYDVILHNECFGAVEDVAFVERIAKAHYNGVPAVMLHCSTHSYRAAKTDEWRKCLGQTSMSHEKNRDLLVKNIAAEHPVMKGFPAEWLDAKDELYKNEKLWEHFVPLAKAYGEDTKKDHNVIWVNEYGKAKVFGTTLGHGNETMQAPVYLDLVARGLLWACGKLGEDGKPLPGYEAKQK</sequence>
<dbReference type="Proteomes" id="UP000590740">
    <property type="component" value="Unassembled WGS sequence"/>
</dbReference>
<proteinExistence type="predicted"/>
<keyword evidence="3" id="KW-0315">Glutamine amidotransferase</keyword>
<feature type="signal peptide" evidence="1">
    <location>
        <begin position="1"/>
        <end position="18"/>
    </location>
</feature>
<dbReference type="InterPro" id="IPR029010">
    <property type="entry name" value="ThuA-like"/>
</dbReference>
<dbReference type="PANTHER" id="PTHR40469">
    <property type="entry name" value="SECRETED GLYCOSYL HYDROLASE"/>
    <property type="match status" value="1"/>
</dbReference>
<keyword evidence="1" id="KW-0732">Signal</keyword>
<evidence type="ECO:0000313" key="3">
    <source>
        <dbReference type="EMBL" id="MBB5032162.1"/>
    </source>
</evidence>
<comment type="caution">
    <text evidence="3">The sequence shown here is derived from an EMBL/GenBank/DDBJ whole genome shotgun (WGS) entry which is preliminary data.</text>
</comment>
<gene>
    <name evidence="3" type="ORF">HNQ65_001739</name>
</gene>
<keyword evidence="3" id="KW-0808">Transferase</keyword>
<evidence type="ECO:0000259" key="2">
    <source>
        <dbReference type="Pfam" id="PF06283"/>
    </source>
</evidence>
<organism evidence="3 4">
    <name type="scientific">Prosthecobacter vanneervenii</name>
    <dbReference type="NCBI Taxonomy" id="48466"/>
    <lineage>
        <taxon>Bacteria</taxon>
        <taxon>Pseudomonadati</taxon>
        <taxon>Verrucomicrobiota</taxon>
        <taxon>Verrucomicrobiia</taxon>
        <taxon>Verrucomicrobiales</taxon>
        <taxon>Verrucomicrobiaceae</taxon>
        <taxon>Prosthecobacter</taxon>
    </lineage>
</organism>
<protein>
    <submittedName>
        <fullName evidence="3">Type 1 glutamine amidotransferase</fullName>
    </submittedName>
</protein>
<feature type="chain" id="PRO_5031160699" evidence="1">
    <location>
        <begin position="19"/>
        <end position="266"/>
    </location>
</feature>
<dbReference type="InterPro" id="IPR029062">
    <property type="entry name" value="Class_I_gatase-like"/>
</dbReference>
<dbReference type="EMBL" id="JACHIG010000003">
    <property type="protein sequence ID" value="MBB5032162.1"/>
    <property type="molecule type" value="Genomic_DNA"/>
</dbReference>
<dbReference type="Gene3D" id="3.40.50.880">
    <property type="match status" value="1"/>
</dbReference>
<dbReference type="PANTHER" id="PTHR40469:SF2">
    <property type="entry name" value="GALACTOSE-BINDING DOMAIN-LIKE SUPERFAMILY PROTEIN"/>
    <property type="match status" value="1"/>
</dbReference>
<keyword evidence="4" id="KW-1185">Reference proteome</keyword>